<protein>
    <recommendedName>
        <fullName evidence="4">DUF2029 domain-containing protein</fullName>
    </recommendedName>
</protein>
<feature type="transmembrane region" description="Helical" evidence="1">
    <location>
        <begin position="320"/>
        <end position="336"/>
    </location>
</feature>
<feature type="transmembrane region" description="Helical" evidence="1">
    <location>
        <begin position="295"/>
        <end position="314"/>
    </location>
</feature>
<evidence type="ECO:0000313" key="3">
    <source>
        <dbReference type="Proteomes" id="UP001230156"/>
    </source>
</evidence>
<feature type="transmembrane region" description="Helical" evidence="1">
    <location>
        <begin position="227"/>
        <end position="247"/>
    </location>
</feature>
<keyword evidence="1" id="KW-1133">Transmembrane helix</keyword>
<organism evidence="2 3">
    <name type="scientific">Dongia sedimenti</name>
    <dbReference type="NCBI Taxonomy" id="3064282"/>
    <lineage>
        <taxon>Bacteria</taxon>
        <taxon>Pseudomonadati</taxon>
        <taxon>Pseudomonadota</taxon>
        <taxon>Alphaproteobacteria</taxon>
        <taxon>Rhodospirillales</taxon>
        <taxon>Dongiaceae</taxon>
        <taxon>Dongia</taxon>
    </lineage>
</organism>
<feature type="transmembrane region" description="Helical" evidence="1">
    <location>
        <begin position="65"/>
        <end position="86"/>
    </location>
</feature>
<evidence type="ECO:0000256" key="1">
    <source>
        <dbReference type="SAM" id="Phobius"/>
    </source>
</evidence>
<sequence>MTEPAAADPEIDGLPRWLALSLLLALTILCAVLFINAPGTEDVSTWVALMATLDRDGLLQGYASIAYDIPPVLAALMWLAAVLGYASGLGALFVLKCMLVAAAVGSVLISYAWLRSPSFGMALLVVVVPNLALGYLDVLYLPFLLLSLRALQRRHDAGGAVFYGLTCMIKWQAAIVAPFFLVYVLAPDWRIGLRRLLPAVLAVLLIAAPFGLEPVWSLGRALSHPFISANAMNAMWLLTWVLEHYGIDGSATDGGAVHWLADASTPVRLAMALSKAAFALCYCLLLRRYMHGTKAFSLTLLFATAGFLAYFALNTGVHENHLYVACVLALLLGHFVPQLRFPAAMVAALNWVNLVLFYGMAGPGLGFSRVYGIDISIPFTALTLAVCGCYWWVALRSQGVAGGPGRA</sequence>
<feature type="transmembrane region" description="Helical" evidence="1">
    <location>
        <begin position="17"/>
        <end position="37"/>
    </location>
</feature>
<accession>A0ABU0YT84</accession>
<feature type="transmembrane region" description="Helical" evidence="1">
    <location>
        <begin position="160"/>
        <end position="184"/>
    </location>
</feature>
<comment type="caution">
    <text evidence="2">The sequence shown here is derived from an EMBL/GenBank/DDBJ whole genome shotgun (WGS) entry which is preliminary data.</text>
</comment>
<dbReference type="EMBL" id="JAUYVI010000008">
    <property type="protein sequence ID" value="MDQ7250923.1"/>
    <property type="molecule type" value="Genomic_DNA"/>
</dbReference>
<feature type="transmembrane region" description="Helical" evidence="1">
    <location>
        <begin position="196"/>
        <end position="215"/>
    </location>
</feature>
<keyword evidence="1" id="KW-0812">Transmembrane</keyword>
<name>A0ABU0YT84_9PROT</name>
<proteinExistence type="predicted"/>
<dbReference type="RefSeq" id="WP_379960780.1">
    <property type="nucleotide sequence ID" value="NZ_JAUYVI010000008.1"/>
</dbReference>
<evidence type="ECO:0000313" key="2">
    <source>
        <dbReference type="EMBL" id="MDQ7250923.1"/>
    </source>
</evidence>
<feature type="transmembrane region" description="Helical" evidence="1">
    <location>
        <begin position="267"/>
        <end position="286"/>
    </location>
</feature>
<feature type="transmembrane region" description="Helical" evidence="1">
    <location>
        <begin position="343"/>
        <end position="361"/>
    </location>
</feature>
<evidence type="ECO:0008006" key="4">
    <source>
        <dbReference type="Google" id="ProtNLM"/>
    </source>
</evidence>
<feature type="transmembrane region" description="Helical" evidence="1">
    <location>
        <begin position="93"/>
        <end position="114"/>
    </location>
</feature>
<feature type="transmembrane region" description="Helical" evidence="1">
    <location>
        <begin position="373"/>
        <end position="393"/>
    </location>
</feature>
<dbReference type="Proteomes" id="UP001230156">
    <property type="component" value="Unassembled WGS sequence"/>
</dbReference>
<keyword evidence="3" id="KW-1185">Reference proteome</keyword>
<keyword evidence="1" id="KW-0472">Membrane</keyword>
<feature type="transmembrane region" description="Helical" evidence="1">
    <location>
        <begin position="120"/>
        <end position="148"/>
    </location>
</feature>
<reference evidence="3" key="1">
    <citation type="submission" date="2023-08" db="EMBL/GenBank/DDBJ databases">
        <title>Rhodospirillaceae gen. nov., a novel taxon isolated from the Yangtze River Yuezi River estuary sludge.</title>
        <authorList>
            <person name="Ruan L."/>
        </authorList>
    </citation>
    <scope>NUCLEOTIDE SEQUENCE [LARGE SCALE GENOMIC DNA]</scope>
    <source>
        <strain evidence="3">R-7</strain>
    </source>
</reference>
<gene>
    <name evidence="2" type="ORF">Q8A70_24765</name>
</gene>